<keyword evidence="1" id="KW-1133">Transmembrane helix</keyword>
<reference evidence="2" key="1">
    <citation type="submission" date="2018-05" db="EMBL/GenBank/DDBJ databases">
        <authorList>
            <person name="Lanie J.A."/>
            <person name="Ng W.-L."/>
            <person name="Kazmierczak K.M."/>
            <person name="Andrzejewski T.M."/>
            <person name="Davidsen T.M."/>
            <person name="Wayne K.J."/>
            <person name="Tettelin H."/>
            <person name="Glass J.I."/>
            <person name="Rusch D."/>
            <person name="Podicherti R."/>
            <person name="Tsui H.-C.T."/>
            <person name="Winkler M.E."/>
        </authorList>
    </citation>
    <scope>NUCLEOTIDE SEQUENCE</scope>
</reference>
<name>A0A381XEP3_9ZZZZ</name>
<keyword evidence="1" id="KW-0472">Membrane</keyword>
<sequence>MIDYSIGWVYIIFTLVILYVYTVMSQRIYGTKDSAFDVILPGNGEEKLYMIGVVVKGFNRETAIANFGQANLYGNYFTLTEVEEYQDEEGKVAFRDADKSVN</sequence>
<evidence type="ECO:0000256" key="1">
    <source>
        <dbReference type="SAM" id="Phobius"/>
    </source>
</evidence>
<accession>A0A381XEP3</accession>
<feature type="transmembrane region" description="Helical" evidence="1">
    <location>
        <begin position="6"/>
        <end position="24"/>
    </location>
</feature>
<evidence type="ECO:0000313" key="2">
    <source>
        <dbReference type="EMBL" id="SVA63214.1"/>
    </source>
</evidence>
<gene>
    <name evidence="2" type="ORF">METZ01_LOCUS116068</name>
</gene>
<proteinExistence type="predicted"/>
<dbReference type="EMBL" id="UINC01014911">
    <property type="protein sequence ID" value="SVA63214.1"/>
    <property type="molecule type" value="Genomic_DNA"/>
</dbReference>
<dbReference type="AlphaFoldDB" id="A0A381XEP3"/>
<organism evidence="2">
    <name type="scientific">marine metagenome</name>
    <dbReference type="NCBI Taxonomy" id="408172"/>
    <lineage>
        <taxon>unclassified sequences</taxon>
        <taxon>metagenomes</taxon>
        <taxon>ecological metagenomes</taxon>
    </lineage>
</organism>
<keyword evidence="1" id="KW-0812">Transmembrane</keyword>
<protein>
    <submittedName>
        <fullName evidence="2">Uncharacterized protein</fullName>
    </submittedName>
</protein>